<dbReference type="RefSeq" id="XP_020125272.1">
    <property type="nucleotide sequence ID" value="XM_020280060.1"/>
</dbReference>
<dbReference type="GeneID" id="31020324"/>
<organism evidence="1 2">
    <name type="scientific">Diplodia corticola</name>
    <dbReference type="NCBI Taxonomy" id="236234"/>
    <lineage>
        <taxon>Eukaryota</taxon>
        <taxon>Fungi</taxon>
        <taxon>Dikarya</taxon>
        <taxon>Ascomycota</taxon>
        <taxon>Pezizomycotina</taxon>
        <taxon>Dothideomycetes</taxon>
        <taxon>Dothideomycetes incertae sedis</taxon>
        <taxon>Botryosphaeriales</taxon>
        <taxon>Botryosphaeriaceae</taxon>
        <taxon>Diplodia</taxon>
    </lineage>
</organism>
<protein>
    <recommendedName>
        <fullName evidence="3">Ribosome-associated translation inhibitor RaiA</fullName>
    </recommendedName>
</protein>
<gene>
    <name evidence="1" type="ORF">BKCO1_9800013</name>
</gene>
<keyword evidence="2" id="KW-1185">Reference proteome</keyword>
<evidence type="ECO:0008006" key="3">
    <source>
        <dbReference type="Google" id="ProtNLM"/>
    </source>
</evidence>
<sequence length="102" mass="11811">MSVCDIRHYHLIEVTNNVEQLIERIFPDDDFTCAIEHHRNMNNDKYTCVAVVSSAGVRHEILSDELDSDIDAMLDIRRRLKLAEEAVRHNPRANRVEVARKG</sequence>
<name>A0A1J9RM66_9PEZI</name>
<proteinExistence type="predicted"/>
<reference evidence="1 2" key="1">
    <citation type="submission" date="2016-10" db="EMBL/GenBank/DDBJ databases">
        <title>Proteomics and genomics reveal pathogen-plant mechanisms compatible with a hemibiotrophic lifestyle of Diplodia corticola.</title>
        <authorList>
            <person name="Fernandes I."/>
            <person name="De Jonge R."/>
            <person name="Van De Peer Y."/>
            <person name="Devreese B."/>
            <person name="Alves A."/>
            <person name="Esteves A.C."/>
        </authorList>
    </citation>
    <scope>NUCLEOTIDE SEQUENCE [LARGE SCALE GENOMIC DNA]</scope>
    <source>
        <strain evidence="1 2">CBS 112549</strain>
    </source>
</reference>
<dbReference type="Proteomes" id="UP000183809">
    <property type="component" value="Unassembled WGS sequence"/>
</dbReference>
<evidence type="ECO:0000313" key="2">
    <source>
        <dbReference type="Proteomes" id="UP000183809"/>
    </source>
</evidence>
<evidence type="ECO:0000313" key="1">
    <source>
        <dbReference type="EMBL" id="OJD29012.1"/>
    </source>
</evidence>
<dbReference type="AlphaFoldDB" id="A0A1J9RM66"/>
<accession>A0A1J9RM66</accession>
<dbReference type="EMBL" id="MNUE01000098">
    <property type="protein sequence ID" value="OJD29012.1"/>
    <property type="molecule type" value="Genomic_DNA"/>
</dbReference>
<comment type="caution">
    <text evidence="1">The sequence shown here is derived from an EMBL/GenBank/DDBJ whole genome shotgun (WGS) entry which is preliminary data.</text>
</comment>